<sequence>MVVGDLGTGVCNMKLKVYRGTGLLSESTLLDLPTGLVSFLMDLHEPRTPAIAVASGPFIYVYKNLRPYFKFTLPSLEVNPLEQDVWSQAKE</sequence>
<protein>
    <recommendedName>
        <fullName evidence="1">Bardet-Biedl syndrome 1 N-terminal domain-containing protein</fullName>
    </recommendedName>
</protein>
<accession>A0ABD0NKM6</accession>
<dbReference type="Pfam" id="PF14779">
    <property type="entry name" value="BBS1"/>
    <property type="match status" value="1"/>
</dbReference>
<evidence type="ECO:0000313" key="3">
    <source>
        <dbReference type="Proteomes" id="UP001529510"/>
    </source>
</evidence>
<name>A0ABD0NKM6_CIRMR</name>
<reference evidence="2 3" key="1">
    <citation type="submission" date="2024-05" db="EMBL/GenBank/DDBJ databases">
        <title>Genome sequencing and assembly of Indian major carp, Cirrhinus mrigala (Hamilton, 1822).</title>
        <authorList>
            <person name="Mohindra V."/>
            <person name="Chowdhury L.M."/>
            <person name="Lal K."/>
            <person name="Jena J.K."/>
        </authorList>
    </citation>
    <scope>NUCLEOTIDE SEQUENCE [LARGE SCALE GENOMIC DNA]</scope>
    <source>
        <strain evidence="2">CM1030</strain>
        <tissue evidence="2">Blood</tissue>
    </source>
</reference>
<dbReference type="PANTHER" id="PTHR20870:SF0">
    <property type="entry name" value="BARDET-BIEDL SYNDROME 1 PROTEIN"/>
    <property type="match status" value="1"/>
</dbReference>
<dbReference type="Proteomes" id="UP001529510">
    <property type="component" value="Unassembled WGS sequence"/>
</dbReference>
<comment type="caution">
    <text evidence="2">The sequence shown here is derived from an EMBL/GenBank/DDBJ whole genome shotgun (WGS) entry which is preliminary data.</text>
</comment>
<feature type="non-terminal residue" evidence="2">
    <location>
        <position position="91"/>
    </location>
</feature>
<dbReference type="InterPro" id="IPR028784">
    <property type="entry name" value="BBS1"/>
</dbReference>
<dbReference type="InterPro" id="IPR032728">
    <property type="entry name" value="BBS1_N"/>
</dbReference>
<dbReference type="PANTHER" id="PTHR20870">
    <property type="entry name" value="BARDET-BIEDL SYNDROME 1 PROTEIN"/>
    <property type="match status" value="1"/>
</dbReference>
<evidence type="ECO:0000259" key="1">
    <source>
        <dbReference type="Pfam" id="PF14779"/>
    </source>
</evidence>
<dbReference type="EMBL" id="JAMKFB020000021">
    <property type="protein sequence ID" value="KAL0162544.1"/>
    <property type="molecule type" value="Genomic_DNA"/>
</dbReference>
<feature type="domain" description="Bardet-Biedl syndrome 1 N-terminal" evidence="1">
    <location>
        <begin position="1"/>
        <end position="90"/>
    </location>
</feature>
<gene>
    <name evidence="2" type="ORF">M9458_041940</name>
</gene>
<dbReference type="AlphaFoldDB" id="A0ABD0NKM6"/>
<organism evidence="2 3">
    <name type="scientific">Cirrhinus mrigala</name>
    <name type="common">Mrigala</name>
    <dbReference type="NCBI Taxonomy" id="683832"/>
    <lineage>
        <taxon>Eukaryota</taxon>
        <taxon>Metazoa</taxon>
        <taxon>Chordata</taxon>
        <taxon>Craniata</taxon>
        <taxon>Vertebrata</taxon>
        <taxon>Euteleostomi</taxon>
        <taxon>Actinopterygii</taxon>
        <taxon>Neopterygii</taxon>
        <taxon>Teleostei</taxon>
        <taxon>Ostariophysi</taxon>
        <taxon>Cypriniformes</taxon>
        <taxon>Cyprinidae</taxon>
        <taxon>Labeoninae</taxon>
        <taxon>Labeonini</taxon>
        <taxon>Cirrhinus</taxon>
    </lineage>
</organism>
<keyword evidence="3" id="KW-1185">Reference proteome</keyword>
<proteinExistence type="predicted"/>
<evidence type="ECO:0000313" key="2">
    <source>
        <dbReference type="EMBL" id="KAL0162544.1"/>
    </source>
</evidence>